<reference evidence="4" key="1">
    <citation type="submission" date="2017-02" db="UniProtKB">
        <authorList>
            <consortium name="WormBaseParasite"/>
        </authorList>
    </citation>
    <scope>IDENTIFICATION</scope>
</reference>
<sequence>MLRYAAVFVIILLVEQITSAHGCHHHHSMDSHEMMTNNSTEMDHDHENMMGKSMGETESSNRRMDRSQRTLRMMQQQI</sequence>
<proteinExistence type="predicted"/>
<evidence type="ECO:0000256" key="2">
    <source>
        <dbReference type="SAM" id="SignalP"/>
    </source>
</evidence>
<keyword evidence="2" id="KW-0732">Signal</keyword>
<dbReference type="Proteomes" id="UP000036681">
    <property type="component" value="Unplaced"/>
</dbReference>
<evidence type="ECO:0000313" key="3">
    <source>
        <dbReference type="Proteomes" id="UP000036681"/>
    </source>
</evidence>
<evidence type="ECO:0000256" key="1">
    <source>
        <dbReference type="SAM" id="MobiDB-lite"/>
    </source>
</evidence>
<keyword evidence="3" id="KW-1185">Reference proteome</keyword>
<feature type="signal peptide" evidence="2">
    <location>
        <begin position="1"/>
        <end position="20"/>
    </location>
</feature>
<protein>
    <submittedName>
        <fullName evidence="4">Secreted protein</fullName>
    </submittedName>
</protein>
<name>A0A0M3HQK7_ASCLU</name>
<feature type="chain" id="PRO_5005656627" evidence="2">
    <location>
        <begin position="21"/>
        <end position="78"/>
    </location>
</feature>
<accession>A0A0M3HQK7</accession>
<feature type="region of interest" description="Disordered" evidence="1">
    <location>
        <begin position="25"/>
        <end position="78"/>
    </location>
</feature>
<dbReference type="WBParaSite" id="ALUE_0000440201-mRNA-1">
    <property type="protein sequence ID" value="ALUE_0000440201-mRNA-1"/>
    <property type="gene ID" value="ALUE_0000440201"/>
</dbReference>
<feature type="compositionally biased region" description="Basic and acidic residues" evidence="1">
    <location>
        <begin position="59"/>
        <end position="68"/>
    </location>
</feature>
<dbReference type="AlphaFoldDB" id="A0A0M3HQK7"/>
<evidence type="ECO:0000313" key="4">
    <source>
        <dbReference type="WBParaSite" id="ALUE_0000440201-mRNA-1"/>
    </source>
</evidence>
<organism evidence="3 4">
    <name type="scientific">Ascaris lumbricoides</name>
    <name type="common">Giant roundworm</name>
    <dbReference type="NCBI Taxonomy" id="6252"/>
    <lineage>
        <taxon>Eukaryota</taxon>
        <taxon>Metazoa</taxon>
        <taxon>Ecdysozoa</taxon>
        <taxon>Nematoda</taxon>
        <taxon>Chromadorea</taxon>
        <taxon>Rhabditida</taxon>
        <taxon>Spirurina</taxon>
        <taxon>Ascaridomorpha</taxon>
        <taxon>Ascaridoidea</taxon>
        <taxon>Ascarididae</taxon>
        <taxon>Ascaris</taxon>
    </lineage>
</organism>